<keyword evidence="2" id="KW-1185">Reference proteome</keyword>
<sequence length="303" mass="32535">MRIGGGMKQMEPVRPDLGHEKLKRVRQAPACGAELLSWHGGTMQLARCEVDLGAAVASSCEADGGKRIWAPGRLARWCVLLTGAGRCVRCSGAVACVQSRGSGRLYKDPKIWESLEKVSILIRARNSRQRKCTINNDAFILAPLPGRVRGKDRRKQLEAAEMEPDREVRGGACGWSVSSRGMRPDHAGAVGKQIGWCAGSLAHTEAAVHNNGRTRCAGDRVCEATTHLMWIGGGMKQMEPVRSDLGHEKLRRVRQAPACGAELLSWHGGTTQLALCEADSGAAVASSCEADGGKRIWAPGRLA</sequence>
<dbReference type="Proteomes" id="UP000652761">
    <property type="component" value="Unassembled WGS sequence"/>
</dbReference>
<proteinExistence type="predicted"/>
<organism evidence="1 2">
    <name type="scientific">Colocasia esculenta</name>
    <name type="common">Wild taro</name>
    <name type="synonym">Arum esculentum</name>
    <dbReference type="NCBI Taxonomy" id="4460"/>
    <lineage>
        <taxon>Eukaryota</taxon>
        <taxon>Viridiplantae</taxon>
        <taxon>Streptophyta</taxon>
        <taxon>Embryophyta</taxon>
        <taxon>Tracheophyta</taxon>
        <taxon>Spermatophyta</taxon>
        <taxon>Magnoliopsida</taxon>
        <taxon>Liliopsida</taxon>
        <taxon>Araceae</taxon>
        <taxon>Aroideae</taxon>
        <taxon>Colocasieae</taxon>
        <taxon>Colocasia</taxon>
    </lineage>
</organism>
<dbReference type="AlphaFoldDB" id="A0A843XAN5"/>
<reference evidence="1" key="1">
    <citation type="submission" date="2017-07" db="EMBL/GenBank/DDBJ databases">
        <title>Taro Niue Genome Assembly and Annotation.</title>
        <authorList>
            <person name="Atibalentja N."/>
            <person name="Keating K."/>
            <person name="Fields C.J."/>
        </authorList>
    </citation>
    <scope>NUCLEOTIDE SEQUENCE</scope>
    <source>
        <strain evidence="1">Niue_2</strain>
        <tissue evidence="1">Leaf</tissue>
    </source>
</reference>
<evidence type="ECO:0000313" key="1">
    <source>
        <dbReference type="EMBL" id="MQM16337.1"/>
    </source>
</evidence>
<protein>
    <submittedName>
        <fullName evidence="1">Uncharacterized protein</fullName>
    </submittedName>
</protein>
<evidence type="ECO:0000313" key="2">
    <source>
        <dbReference type="Proteomes" id="UP000652761"/>
    </source>
</evidence>
<accession>A0A843XAN5</accession>
<gene>
    <name evidence="1" type="ORF">Taro_049288</name>
</gene>
<name>A0A843XAN5_COLES</name>
<comment type="caution">
    <text evidence="1">The sequence shown here is derived from an EMBL/GenBank/DDBJ whole genome shotgun (WGS) entry which is preliminary data.</text>
</comment>
<dbReference type="EMBL" id="NMUH01006958">
    <property type="protein sequence ID" value="MQM16337.1"/>
    <property type="molecule type" value="Genomic_DNA"/>
</dbReference>